<protein>
    <submittedName>
        <fullName evidence="2">UDP:flavonoid glycosyltransferase YjiC (YdhE family)</fullName>
    </submittedName>
</protein>
<dbReference type="InterPro" id="IPR002213">
    <property type="entry name" value="UDP_glucos_trans"/>
</dbReference>
<comment type="caution">
    <text evidence="2">The sequence shown here is derived from an EMBL/GenBank/DDBJ whole genome shotgun (WGS) entry which is preliminary data.</text>
</comment>
<keyword evidence="3" id="KW-1185">Reference proteome</keyword>
<name>A0ABT9MQ42_9ACTN</name>
<feature type="domain" description="Erythromycin biosynthesis protein CIII-like C-terminal" evidence="1">
    <location>
        <begin position="278"/>
        <end position="403"/>
    </location>
</feature>
<evidence type="ECO:0000313" key="3">
    <source>
        <dbReference type="Proteomes" id="UP001240984"/>
    </source>
</evidence>
<dbReference type="InterPro" id="IPR010610">
    <property type="entry name" value="EryCIII-like_C"/>
</dbReference>
<dbReference type="Gene3D" id="3.40.50.2000">
    <property type="entry name" value="Glycogen Phosphorylase B"/>
    <property type="match status" value="2"/>
</dbReference>
<dbReference type="Proteomes" id="UP001240984">
    <property type="component" value="Unassembled WGS sequence"/>
</dbReference>
<dbReference type="SUPFAM" id="SSF53756">
    <property type="entry name" value="UDP-Glycosyltransferase/glycogen phosphorylase"/>
    <property type="match status" value="1"/>
</dbReference>
<dbReference type="PANTHER" id="PTHR48050:SF13">
    <property type="entry name" value="STEROL 3-BETA-GLUCOSYLTRANSFERASE UGT80A2"/>
    <property type="match status" value="1"/>
</dbReference>
<organism evidence="2 3">
    <name type="scientific">Catenuloplanes nepalensis</name>
    <dbReference type="NCBI Taxonomy" id="587533"/>
    <lineage>
        <taxon>Bacteria</taxon>
        <taxon>Bacillati</taxon>
        <taxon>Actinomycetota</taxon>
        <taxon>Actinomycetes</taxon>
        <taxon>Micromonosporales</taxon>
        <taxon>Micromonosporaceae</taxon>
        <taxon>Catenuloplanes</taxon>
    </lineage>
</organism>
<dbReference type="RefSeq" id="WP_306828582.1">
    <property type="nucleotide sequence ID" value="NZ_JAUSRA010000001.1"/>
</dbReference>
<accession>A0ABT9MQ42</accession>
<evidence type="ECO:0000313" key="2">
    <source>
        <dbReference type="EMBL" id="MDP9793527.1"/>
    </source>
</evidence>
<dbReference type="InterPro" id="IPR050426">
    <property type="entry name" value="Glycosyltransferase_28"/>
</dbReference>
<evidence type="ECO:0000259" key="1">
    <source>
        <dbReference type="Pfam" id="PF06722"/>
    </source>
</evidence>
<dbReference type="Pfam" id="PF06722">
    <property type="entry name" value="EryCIII-like_C"/>
    <property type="match status" value="1"/>
</dbReference>
<proteinExistence type="predicted"/>
<sequence length="420" mass="43688">MSKIIVAAPPIPGETLPMLRLARLLAARGHEVTMLAGSGYRGAAERVGLTFAPLSGLADYDIGEIMAERDRSGLPPGPAQIAFDWMHLFVNPMPDGHRALQELLNRDPDQYLVANVLFLGAFAAAKGAPGRRPRRWVGVSVMPLVLGGESPGAMGMVPAGPGGDQRAADAEFATHMRPVRDSLGALLRQLGADGDLAPVCDAIVLEPDATAVLTVPGFEFHRADLPKTVHLAGALPAHEGHDWTPPAWWPDLGGSRPVVAVTQGTLMNGDLSQLIEPTLTGLADHDVTVVAALGGRDPAALSIPVPANARVDRYIPFDRLLPHADVFVTNGGAGGLHQALAAGVPVVVAGTTEDKPANAARIAHHRLGAVLGTATPSAAAVAGAVTTLLADPEIRDNARRLAKVYAEHDAVALIEALALT</sequence>
<dbReference type="EMBL" id="JAUSRA010000001">
    <property type="protein sequence ID" value="MDP9793527.1"/>
    <property type="molecule type" value="Genomic_DNA"/>
</dbReference>
<dbReference type="CDD" id="cd03784">
    <property type="entry name" value="GT1_Gtf-like"/>
    <property type="match status" value="1"/>
</dbReference>
<dbReference type="PANTHER" id="PTHR48050">
    <property type="entry name" value="STEROL 3-BETA-GLUCOSYLTRANSFERASE"/>
    <property type="match status" value="1"/>
</dbReference>
<reference evidence="2 3" key="1">
    <citation type="submission" date="2023-07" db="EMBL/GenBank/DDBJ databases">
        <title>Sequencing the genomes of 1000 actinobacteria strains.</title>
        <authorList>
            <person name="Klenk H.-P."/>
        </authorList>
    </citation>
    <scope>NUCLEOTIDE SEQUENCE [LARGE SCALE GENOMIC DNA]</scope>
    <source>
        <strain evidence="2 3">DSM 44710</strain>
    </source>
</reference>
<gene>
    <name evidence="2" type="ORF">J2S43_002039</name>
</gene>